<evidence type="ECO:0000313" key="1">
    <source>
        <dbReference type="EMBL" id="CAE7590889.1"/>
    </source>
</evidence>
<name>A0A812V0R8_9DINO</name>
<proteinExistence type="predicted"/>
<gene>
    <name evidence="1" type="ORF">SNAT2548_LOCUS33649</name>
</gene>
<reference evidence="1" key="1">
    <citation type="submission" date="2021-02" db="EMBL/GenBank/DDBJ databases">
        <authorList>
            <person name="Dougan E. K."/>
            <person name="Rhodes N."/>
            <person name="Thang M."/>
            <person name="Chan C."/>
        </authorList>
    </citation>
    <scope>NUCLEOTIDE SEQUENCE</scope>
</reference>
<dbReference type="SUPFAM" id="SSF56219">
    <property type="entry name" value="DNase I-like"/>
    <property type="match status" value="1"/>
</dbReference>
<dbReference type="Proteomes" id="UP000604046">
    <property type="component" value="Unassembled WGS sequence"/>
</dbReference>
<accession>A0A812V0R8</accession>
<dbReference type="EMBL" id="CAJNDS010002768">
    <property type="protein sequence ID" value="CAE7590889.1"/>
    <property type="molecule type" value="Genomic_DNA"/>
</dbReference>
<protein>
    <recommendedName>
        <fullName evidence="3">Endonuclease/exonuclease/phosphatase domain-containing protein</fullName>
    </recommendedName>
</protein>
<keyword evidence="2" id="KW-1185">Reference proteome</keyword>
<evidence type="ECO:0000313" key="2">
    <source>
        <dbReference type="Proteomes" id="UP000604046"/>
    </source>
</evidence>
<dbReference type="AlphaFoldDB" id="A0A812V0R8"/>
<comment type="caution">
    <text evidence="1">The sequence shown here is derived from an EMBL/GenBank/DDBJ whole genome shotgun (WGS) entry which is preliminary data.</text>
</comment>
<organism evidence="1 2">
    <name type="scientific">Symbiodinium natans</name>
    <dbReference type="NCBI Taxonomy" id="878477"/>
    <lineage>
        <taxon>Eukaryota</taxon>
        <taxon>Sar</taxon>
        <taxon>Alveolata</taxon>
        <taxon>Dinophyceae</taxon>
        <taxon>Suessiales</taxon>
        <taxon>Symbiodiniaceae</taxon>
        <taxon>Symbiodinium</taxon>
    </lineage>
</organism>
<dbReference type="InterPro" id="IPR036691">
    <property type="entry name" value="Endo/exonu/phosph_ase_sf"/>
</dbReference>
<dbReference type="OrthoDB" id="10338248at2759"/>
<dbReference type="Gene3D" id="3.60.10.10">
    <property type="entry name" value="Endonuclease/exonuclease/phosphatase"/>
    <property type="match status" value="1"/>
</dbReference>
<sequence>MRASLSAESRSQHEGLQKQLQDTVKSLQAQSDAKFAVIEARLDALEATYRRCPDDGQASPHSTHGSRAGRTMYTGWANQQAPGSTRGFDPQDPTFQMVVGGFAVDKRQEIDESLKVLYEDEELKLLVQSHRSDFRDNKIVHLKVEPGDGFRSMRQKQRAFIARWKDITPKSKAACSRDKPLWASQNRTPEERARIRAVVLTVRFLEQLQPSLASEEKHKVELGWRRGEVWVHDKRVLQSVSAQAPTSTALPIKHVNGDDSPYWLNPAQVAEALGVTEETVGGLAIAANSWELDPVTVPDFTLVATSAPGAWLNQVVAFRNSALCSLDGVRLCSGGLIVRAKLANLTKPVWFGSMHFPHSGRSLEAFDDSVQDFVETVASLPGCLCVGADLNVDVHQAWLYDGRACLAWDVLHERGMQLQSPGEPTWVSHRGTQKSLDYFITRLASPLRVAAEAVVLPHLRMALGTDHHCVALELSAQRLKRRDLRDANVFHSCGRWQFPCDAVRDAVELLRAYRPVDKPWTALDFAWGHPGAIRHLQRKKRSDMHRFFIHHHGAKQAVAHLKAFMLEKFGEAGDEARRRWEDELSEAASSAACLPVGDFSMEELVCAQCVLQLS</sequence>
<evidence type="ECO:0008006" key="3">
    <source>
        <dbReference type="Google" id="ProtNLM"/>
    </source>
</evidence>